<dbReference type="InterPro" id="IPR036412">
    <property type="entry name" value="HAD-like_sf"/>
</dbReference>
<evidence type="ECO:0000313" key="1">
    <source>
        <dbReference type="EMBL" id="MPN55160.1"/>
    </source>
</evidence>
<accession>A0A645IWA7</accession>
<dbReference type="PANTHER" id="PTHR10000">
    <property type="entry name" value="PHOSPHOSERINE PHOSPHATASE"/>
    <property type="match status" value="1"/>
</dbReference>
<dbReference type="Gene3D" id="3.30.1240.10">
    <property type="match status" value="1"/>
</dbReference>
<dbReference type="GO" id="GO:0005829">
    <property type="term" value="C:cytosol"/>
    <property type="evidence" value="ECO:0007669"/>
    <property type="project" value="TreeGrafter"/>
</dbReference>
<dbReference type="EMBL" id="VSSQ01124088">
    <property type="protein sequence ID" value="MPN55160.1"/>
    <property type="molecule type" value="Genomic_DNA"/>
</dbReference>
<dbReference type="GO" id="GO:0016791">
    <property type="term" value="F:phosphatase activity"/>
    <property type="evidence" value="ECO:0007669"/>
    <property type="project" value="TreeGrafter"/>
</dbReference>
<dbReference type="InterPro" id="IPR023214">
    <property type="entry name" value="HAD_sf"/>
</dbReference>
<sequence length="113" mass="12477">MIANESEVYRFLRHESRIQAARQHRDHFDVYPVATTKAAGISQVLQRHHIDWKDVVAFGDSPNDLEMLAAAGRGYAMGNASPEAKTLTRLMAPTVWEDGVAQVLKGIYSPAGV</sequence>
<keyword evidence="1" id="KW-0378">Hydrolase</keyword>
<dbReference type="PROSITE" id="PS01229">
    <property type="entry name" value="COF_2"/>
    <property type="match status" value="1"/>
</dbReference>
<dbReference type="AlphaFoldDB" id="A0A645IWA7"/>
<dbReference type="Pfam" id="PF08282">
    <property type="entry name" value="Hydrolase_3"/>
    <property type="match status" value="1"/>
</dbReference>
<proteinExistence type="predicted"/>
<gene>
    <name evidence="1" type="primary">cof_10</name>
    <name evidence="1" type="ORF">SDC9_202839</name>
</gene>
<comment type="caution">
    <text evidence="1">The sequence shown here is derived from an EMBL/GenBank/DDBJ whole genome shotgun (WGS) entry which is preliminary data.</text>
</comment>
<dbReference type="PANTHER" id="PTHR10000:SF8">
    <property type="entry name" value="HAD SUPERFAMILY HYDROLASE-LIKE, TYPE 3"/>
    <property type="match status" value="1"/>
</dbReference>
<dbReference type="SUPFAM" id="SSF56784">
    <property type="entry name" value="HAD-like"/>
    <property type="match status" value="1"/>
</dbReference>
<reference evidence="1" key="1">
    <citation type="submission" date="2019-08" db="EMBL/GenBank/DDBJ databases">
        <authorList>
            <person name="Kucharzyk K."/>
            <person name="Murdoch R.W."/>
            <person name="Higgins S."/>
            <person name="Loffler F."/>
        </authorList>
    </citation>
    <scope>NUCLEOTIDE SEQUENCE</scope>
</reference>
<protein>
    <submittedName>
        <fullName evidence="1">HMP-PP phosphatase</fullName>
        <ecNumber evidence="1">3.6.1.-</ecNumber>
    </submittedName>
</protein>
<dbReference type="GO" id="GO:0000287">
    <property type="term" value="F:magnesium ion binding"/>
    <property type="evidence" value="ECO:0007669"/>
    <property type="project" value="TreeGrafter"/>
</dbReference>
<organism evidence="1">
    <name type="scientific">bioreactor metagenome</name>
    <dbReference type="NCBI Taxonomy" id="1076179"/>
    <lineage>
        <taxon>unclassified sequences</taxon>
        <taxon>metagenomes</taxon>
        <taxon>ecological metagenomes</taxon>
    </lineage>
</organism>
<dbReference type="Gene3D" id="3.40.50.1000">
    <property type="entry name" value="HAD superfamily/HAD-like"/>
    <property type="match status" value="1"/>
</dbReference>
<name>A0A645IWA7_9ZZZZ</name>
<dbReference type="EC" id="3.6.1.-" evidence="1"/>